<evidence type="ECO:0000313" key="5">
    <source>
        <dbReference type="Proteomes" id="UP000187609"/>
    </source>
</evidence>
<dbReference type="PROSITE" id="PS51186">
    <property type="entry name" value="GNAT"/>
    <property type="match status" value="1"/>
</dbReference>
<dbReference type="InterPro" id="IPR051016">
    <property type="entry name" value="Diverse_Substrate_AcTransf"/>
</dbReference>
<protein>
    <submittedName>
        <fullName evidence="4">Acetyltransferase nata1-like protein</fullName>
    </submittedName>
</protein>
<dbReference type="PANTHER" id="PTHR10545:SF55">
    <property type="entry name" value="ACETYLTRANSFERASE NATA1-LIKE-RELATED"/>
    <property type="match status" value="1"/>
</dbReference>
<feature type="domain" description="N-acetyltransferase" evidence="3">
    <location>
        <begin position="33"/>
        <end position="179"/>
    </location>
</feature>
<dbReference type="SUPFAM" id="SSF55729">
    <property type="entry name" value="Acyl-CoA N-acyltransferases (Nat)"/>
    <property type="match status" value="1"/>
</dbReference>
<dbReference type="STRING" id="49451.A0A1J6HYP0"/>
<evidence type="ECO:0000256" key="2">
    <source>
        <dbReference type="ARBA" id="ARBA00023315"/>
    </source>
</evidence>
<dbReference type="OMA" id="HECQATE"/>
<dbReference type="Proteomes" id="UP000187609">
    <property type="component" value="Unassembled WGS sequence"/>
</dbReference>
<dbReference type="InterPro" id="IPR000182">
    <property type="entry name" value="GNAT_dom"/>
</dbReference>
<evidence type="ECO:0000256" key="1">
    <source>
        <dbReference type="ARBA" id="ARBA00022679"/>
    </source>
</evidence>
<gene>
    <name evidence="4" type="ORF">A4A49_51953</name>
</gene>
<dbReference type="SMR" id="A0A1J6HYP0"/>
<reference evidence="4" key="1">
    <citation type="submission" date="2016-11" db="EMBL/GenBank/DDBJ databases">
        <title>The genome of Nicotiana attenuata.</title>
        <authorList>
            <person name="Xu S."/>
            <person name="Brockmoeller T."/>
            <person name="Gaquerel E."/>
            <person name="Navarro A."/>
            <person name="Kuhl H."/>
            <person name="Gase K."/>
            <person name="Ling Z."/>
            <person name="Zhou W."/>
            <person name="Kreitzer C."/>
            <person name="Stanke M."/>
            <person name="Tang H."/>
            <person name="Lyons E."/>
            <person name="Pandey P."/>
            <person name="Pandey S.P."/>
            <person name="Timmermann B."/>
            <person name="Baldwin I.T."/>
        </authorList>
    </citation>
    <scope>NUCLEOTIDE SEQUENCE [LARGE SCALE GENOMIC DNA]</scope>
    <source>
        <strain evidence="4">UT</strain>
    </source>
</reference>
<comment type="caution">
    <text evidence="4">The sequence shown here is derived from an EMBL/GenBank/DDBJ whole genome shotgun (WGS) entry which is preliminary data.</text>
</comment>
<keyword evidence="5" id="KW-1185">Reference proteome</keyword>
<dbReference type="EMBL" id="MJEQ01037192">
    <property type="protein sequence ID" value="OIS97965.1"/>
    <property type="molecule type" value="Genomic_DNA"/>
</dbReference>
<evidence type="ECO:0000259" key="3">
    <source>
        <dbReference type="PROSITE" id="PS51186"/>
    </source>
</evidence>
<keyword evidence="2" id="KW-0012">Acyltransferase</keyword>
<dbReference type="InterPro" id="IPR016181">
    <property type="entry name" value="Acyl_CoA_acyltransferase"/>
</dbReference>
<dbReference type="Gramene" id="OIS97965">
    <property type="protein sequence ID" value="OIS97965"/>
    <property type="gene ID" value="A4A49_51953"/>
</dbReference>
<dbReference type="PANTHER" id="PTHR10545">
    <property type="entry name" value="DIAMINE N-ACETYLTRANSFERASE"/>
    <property type="match status" value="1"/>
</dbReference>
<organism evidence="4 5">
    <name type="scientific">Nicotiana attenuata</name>
    <name type="common">Coyote tobacco</name>
    <dbReference type="NCBI Taxonomy" id="49451"/>
    <lineage>
        <taxon>Eukaryota</taxon>
        <taxon>Viridiplantae</taxon>
        <taxon>Streptophyta</taxon>
        <taxon>Embryophyta</taxon>
        <taxon>Tracheophyta</taxon>
        <taxon>Spermatophyta</taxon>
        <taxon>Magnoliopsida</taxon>
        <taxon>eudicotyledons</taxon>
        <taxon>Gunneridae</taxon>
        <taxon>Pentapetalae</taxon>
        <taxon>asterids</taxon>
        <taxon>lamiids</taxon>
        <taxon>Solanales</taxon>
        <taxon>Solanaceae</taxon>
        <taxon>Nicotianoideae</taxon>
        <taxon>Nicotianeae</taxon>
        <taxon>Nicotiana</taxon>
    </lineage>
</organism>
<dbReference type="AlphaFoldDB" id="A0A1J6HYP0"/>
<dbReference type="Pfam" id="PF00583">
    <property type="entry name" value="Acetyltransf_1"/>
    <property type="match status" value="1"/>
</dbReference>
<accession>A0A1J6HYP0</accession>
<keyword evidence="1" id="KW-0808">Transferase</keyword>
<dbReference type="CDD" id="cd04301">
    <property type="entry name" value="NAT_SF"/>
    <property type="match status" value="1"/>
</dbReference>
<name>A0A1J6HYP0_NICAT</name>
<sequence length="185" mass="21071">MANYHNLSDVFSATETSLSKSLFKSPPYHSFTALILEVSPNPFPNTMAQDLSFNLIIKNNINLETPIIDPEFETLKSRFNGDHIYVAGHVLVYPSYNGFFEKPGLYLDQLFVRNCYRGLGFGKILFSVVASQAASNGMGMVDWLVANWNEKSMKFYEKMGAHDIPEYRLCKLYGEKLQQYANISR</sequence>
<dbReference type="GO" id="GO:0008080">
    <property type="term" value="F:N-acetyltransferase activity"/>
    <property type="evidence" value="ECO:0007669"/>
    <property type="project" value="TreeGrafter"/>
</dbReference>
<evidence type="ECO:0000313" key="4">
    <source>
        <dbReference type="EMBL" id="OIS97965.1"/>
    </source>
</evidence>
<dbReference type="Gene3D" id="3.40.630.30">
    <property type="match status" value="1"/>
</dbReference>
<proteinExistence type="predicted"/>